<dbReference type="Pfam" id="PF13493">
    <property type="entry name" value="DUF4118"/>
    <property type="match status" value="1"/>
</dbReference>
<keyword evidence="7" id="KW-0067">ATP-binding</keyword>
<dbReference type="InterPro" id="IPR025201">
    <property type="entry name" value="KdpD_TM"/>
</dbReference>
<evidence type="ECO:0000256" key="1">
    <source>
        <dbReference type="ARBA" id="ARBA00004141"/>
    </source>
</evidence>
<dbReference type="EMBL" id="JBHULG010000001">
    <property type="protein sequence ID" value="MFD2544679.1"/>
    <property type="molecule type" value="Genomic_DNA"/>
</dbReference>
<organism evidence="13 14">
    <name type="scientific">Kaistella montana</name>
    <dbReference type="NCBI Taxonomy" id="1849733"/>
    <lineage>
        <taxon>Bacteria</taxon>
        <taxon>Pseudomonadati</taxon>
        <taxon>Bacteroidota</taxon>
        <taxon>Flavobacteriia</taxon>
        <taxon>Flavobacteriales</taxon>
        <taxon>Weeksellaceae</taxon>
        <taxon>Chryseobacterium group</taxon>
        <taxon>Kaistella</taxon>
    </lineage>
</organism>
<evidence type="ECO:0000256" key="5">
    <source>
        <dbReference type="ARBA" id="ARBA00022741"/>
    </source>
</evidence>
<dbReference type="SUPFAM" id="SSF103473">
    <property type="entry name" value="MFS general substrate transporter"/>
    <property type="match status" value="1"/>
</dbReference>
<dbReference type="RefSeq" id="WP_255927920.1">
    <property type="nucleotide sequence ID" value="NZ_JANFQP010000001.1"/>
</dbReference>
<keyword evidence="10 11" id="KW-0472">Membrane</keyword>
<evidence type="ECO:0000256" key="8">
    <source>
        <dbReference type="ARBA" id="ARBA00022989"/>
    </source>
</evidence>
<keyword evidence="3" id="KW-0808">Transferase</keyword>
<evidence type="ECO:0000259" key="12">
    <source>
        <dbReference type="Pfam" id="PF13493"/>
    </source>
</evidence>
<keyword evidence="14" id="KW-1185">Reference proteome</keyword>
<protein>
    <submittedName>
        <fullName evidence="13">DUF4118 domain-containing protein</fullName>
    </submittedName>
</protein>
<evidence type="ECO:0000256" key="2">
    <source>
        <dbReference type="ARBA" id="ARBA00022553"/>
    </source>
</evidence>
<evidence type="ECO:0000256" key="4">
    <source>
        <dbReference type="ARBA" id="ARBA00022692"/>
    </source>
</evidence>
<keyword evidence="5" id="KW-0547">Nucleotide-binding</keyword>
<feature type="domain" description="Sensor protein KdpD transmembrane" evidence="12">
    <location>
        <begin position="16"/>
        <end position="121"/>
    </location>
</feature>
<name>A0ABW5K6Z7_9FLAO</name>
<evidence type="ECO:0000313" key="14">
    <source>
        <dbReference type="Proteomes" id="UP001597394"/>
    </source>
</evidence>
<evidence type="ECO:0000313" key="13">
    <source>
        <dbReference type="EMBL" id="MFD2544679.1"/>
    </source>
</evidence>
<keyword evidence="2" id="KW-0597">Phosphoprotein</keyword>
<evidence type="ECO:0000256" key="11">
    <source>
        <dbReference type="SAM" id="Phobius"/>
    </source>
</evidence>
<proteinExistence type="predicted"/>
<dbReference type="Gene3D" id="1.20.120.620">
    <property type="entry name" value="Backbone structure of the membrane domain of e. Coli histidine kinase receptor kdpd"/>
    <property type="match status" value="1"/>
</dbReference>
<comment type="caution">
    <text evidence="13">The sequence shown here is derived from an EMBL/GenBank/DDBJ whole genome shotgun (WGS) entry which is preliminary data.</text>
</comment>
<keyword evidence="4 11" id="KW-0812">Transmembrane</keyword>
<comment type="subcellular location">
    <subcellularLocation>
        <location evidence="1">Membrane</location>
        <topology evidence="1">Multi-pass membrane protein</topology>
    </subcellularLocation>
</comment>
<feature type="transmembrane region" description="Helical" evidence="11">
    <location>
        <begin position="45"/>
        <end position="72"/>
    </location>
</feature>
<evidence type="ECO:0000256" key="10">
    <source>
        <dbReference type="ARBA" id="ARBA00023136"/>
    </source>
</evidence>
<feature type="transmembrane region" description="Helical" evidence="11">
    <location>
        <begin position="15"/>
        <end position="33"/>
    </location>
</feature>
<gene>
    <name evidence="13" type="ORF">ACFSO8_04310</name>
</gene>
<evidence type="ECO:0000256" key="6">
    <source>
        <dbReference type="ARBA" id="ARBA00022777"/>
    </source>
</evidence>
<dbReference type="InterPro" id="IPR036259">
    <property type="entry name" value="MFS_trans_sf"/>
</dbReference>
<reference evidence="14" key="1">
    <citation type="journal article" date="2019" name="Int. J. Syst. Evol. Microbiol.">
        <title>The Global Catalogue of Microorganisms (GCM) 10K type strain sequencing project: providing services to taxonomists for standard genome sequencing and annotation.</title>
        <authorList>
            <consortium name="The Broad Institute Genomics Platform"/>
            <consortium name="The Broad Institute Genome Sequencing Center for Infectious Disease"/>
            <person name="Wu L."/>
            <person name="Ma J."/>
        </authorList>
    </citation>
    <scope>NUCLEOTIDE SEQUENCE [LARGE SCALE GENOMIC DNA]</scope>
    <source>
        <strain evidence="14">KCTC 52204</strain>
    </source>
</reference>
<dbReference type="Proteomes" id="UP001597394">
    <property type="component" value="Unassembled WGS sequence"/>
</dbReference>
<sequence>MNSLSNTRKYPITKQYFICFASIAVLSGLCYLFKNDLSYKVTALLLLLLVTILAMLFDILPILFSAVFSALIQNFFFIAPYFTFHISNPEDILLFFIYLSVALVNVVLSFKIREKEKKSRNKEEKVNTIKLYNTLLNSLSHELEHRLQQSSEQWIL</sequence>
<dbReference type="InterPro" id="IPR038318">
    <property type="entry name" value="KdpD_sf"/>
</dbReference>
<evidence type="ECO:0000256" key="9">
    <source>
        <dbReference type="ARBA" id="ARBA00023012"/>
    </source>
</evidence>
<keyword evidence="8 11" id="KW-1133">Transmembrane helix</keyword>
<evidence type="ECO:0000256" key="7">
    <source>
        <dbReference type="ARBA" id="ARBA00022840"/>
    </source>
</evidence>
<keyword evidence="9" id="KW-0902">Two-component regulatory system</keyword>
<evidence type="ECO:0000256" key="3">
    <source>
        <dbReference type="ARBA" id="ARBA00022679"/>
    </source>
</evidence>
<feature type="transmembrane region" description="Helical" evidence="11">
    <location>
        <begin position="92"/>
        <end position="112"/>
    </location>
</feature>
<keyword evidence="6" id="KW-0418">Kinase</keyword>
<accession>A0ABW5K6Z7</accession>